<sequence>MRSQVATMYGTKVKGTRYLEMAEGYVTSMGLDENSTFISEDSWLFIARMKEEVYQSKQKVVIKVE</sequence>
<protein>
    <submittedName>
        <fullName evidence="1">Uncharacterized protein</fullName>
    </submittedName>
</protein>
<name>A0A1M5A5D6_9FIRM</name>
<dbReference type="Proteomes" id="UP000184251">
    <property type="component" value="Unassembled WGS sequence"/>
</dbReference>
<keyword evidence="2" id="KW-1185">Reference proteome</keyword>
<accession>A0A1M5A5D6</accession>
<evidence type="ECO:0000313" key="2">
    <source>
        <dbReference type="Proteomes" id="UP000184251"/>
    </source>
</evidence>
<organism evidence="1 2">
    <name type="scientific">Alkalibacter saccharofermentans DSM 14828</name>
    <dbReference type="NCBI Taxonomy" id="1120975"/>
    <lineage>
        <taxon>Bacteria</taxon>
        <taxon>Bacillati</taxon>
        <taxon>Bacillota</taxon>
        <taxon>Clostridia</taxon>
        <taxon>Eubacteriales</taxon>
        <taxon>Eubacteriaceae</taxon>
        <taxon>Alkalibacter</taxon>
    </lineage>
</organism>
<dbReference type="STRING" id="1120975.SAMN02746064_02224"/>
<gene>
    <name evidence="1" type="ORF">SAMN02746064_02224</name>
</gene>
<dbReference type="EMBL" id="FQTU01000024">
    <property type="protein sequence ID" value="SHF25042.1"/>
    <property type="molecule type" value="Genomic_DNA"/>
</dbReference>
<evidence type="ECO:0000313" key="1">
    <source>
        <dbReference type="EMBL" id="SHF25042.1"/>
    </source>
</evidence>
<dbReference type="AlphaFoldDB" id="A0A1M5A5D6"/>
<reference evidence="1 2" key="1">
    <citation type="submission" date="2016-11" db="EMBL/GenBank/DDBJ databases">
        <authorList>
            <person name="Jaros S."/>
            <person name="Januszkiewicz K."/>
            <person name="Wedrychowicz H."/>
        </authorList>
    </citation>
    <scope>NUCLEOTIDE SEQUENCE [LARGE SCALE GENOMIC DNA]</scope>
    <source>
        <strain evidence="1 2">DSM 14828</strain>
    </source>
</reference>
<proteinExistence type="predicted"/>